<evidence type="ECO:0000313" key="1">
    <source>
        <dbReference type="EMBL" id="MBC2396275.1"/>
    </source>
</evidence>
<dbReference type="Proteomes" id="UP000563151">
    <property type="component" value="Unassembled WGS sequence"/>
</dbReference>
<name>A0A923E9C4_CLOTT</name>
<organism evidence="1 2">
    <name type="scientific">Clostridium tetanomorphum</name>
    <dbReference type="NCBI Taxonomy" id="1553"/>
    <lineage>
        <taxon>Bacteria</taxon>
        <taxon>Bacillati</taxon>
        <taxon>Bacillota</taxon>
        <taxon>Clostridia</taxon>
        <taxon>Eubacteriales</taxon>
        <taxon>Clostridiaceae</taxon>
        <taxon>Clostridium</taxon>
    </lineage>
</organism>
<dbReference type="EMBL" id="JAAZWO010000001">
    <property type="protein sequence ID" value="MBC2396275.1"/>
    <property type="molecule type" value="Genomic_DNA"/>
</dbReference>
<comment type="caution">
    <text evidence="1">The sequence shown here is derived from an EMBL/GenBank/DDBJ whole genome shotgun (WGS) entry which is preliminary data.</text>
</comment>
<protein>
    <submittedName>
        <fullName evidence="1">Uncharacterized protein</fullName>
    </submittedName>
</protein>
<dbReference type="RefSeq" id="WP_035152634.1">
    <property type="nucleotide sequence ID" value="NZ_JAAZWO010000001.1"/>
</dbReference>
<reference evidence="1 2" key="1">
    <citation type="submission" date="2020-04" db="EMBL/GenBank/DDBJ databases">
        <title>Genomic insights into acetone-butanol-ethanol (ABE) fermentation by sequencing solventogenic clostridia strains.</title>
        <authorList>
            <person name="Brown S."/>
        </authorList>
    </citation>
    <scope>NUCLEOTIDE SEQUENCE [LARGE SCALE GENOMIC DNA]</scope>
    <source>
        <strain evidence="1 2">DJ011</strain>
    </source>
</reference>
<evidence type="ECO:0000313" key="2">
    <source>
        <dbReference type="Proteomes" id="UP000563151"/>
    </source>
</evidence>
<gene>
    <name evidence="1" type="ORF">HGG79_00595</name>
</gene>
<dbReference type="AlphaFoldDB" id="A0A923E9C4"/>
<accession>A0A923E9C4</accession>
<sequence length="136" mass="15623">MKMAKIMEVTIYKSLNDVEKQLKANFAGLKWEIEHTEDLRTVEGNRVKIYFGVTSPYGGVNIVSFMYHGGGYVPYYIKLTEVGDYETKVMVVITGSEDVISDYGERNMNIAKQTLEMCEKDCTNKSFKEKAKEFFK</sequence>
<proteinExistence type="predicted"/>
<keyword evidence="2" id="KW-1185">Reference proteome</keyword>